<feature type="region of interest" description="Disordered" evidence="1">
    <location>
        <begin position="182"/>
        <end position="212"/>
    </location>
</feature>
<evidence type="ECO:0000313" key="3">
    <source>
        <dbReference type="Proteomes" id="UP000032702"/>
    </source>
</evidence>
<evidence type="ECO:0000256" key="1">
    <source>
        <dbReference type="SAM" id="MobiDB-lite"/>
    </source>
</evidence>
<organism evidence="2 3">
    <name type="scientific">Stigmatella aurantiaca (strain DW4/3-1)</name>
    <dbReference type="NCBI Taxonomy" id="378806"/>
    <lineage>
        <taxon>Bacteria</taxon>
        <taxon>Pseudomonadati</taxon>
        <taxon>Myxococcota</taxon>
        <taxon>Myxococcia</taxon>
        <taxon>Myxococcales</taxon>
        <taxon>Cystobacterineae</taxon>
        <taxon>Archangiaceae</taxon>
        <taxon>Stigmatella</taxon>
    </lineage>
</organism>
<sequence>MNAVFCTGPLGSAGAEGPSGSRGETFAKGESSAAGRLAPGAPLVPVADRTAETSRAGRLDVPPFDGMGARVERSEGAAAFSSGGGTAALGTTVRTVAVSGGRAGTGFLDAVRSRGAVLSSSGGSAFRDWVPFFSALGAAGGRGFRQDQAVREVLVLGEESPSSSSSMLSAFKGVASSGADSDLAGTGSAGTGSAGGTKPSGASVAVGSSSENGIFAPGGATAAISMVGEWESSSGTGAGA</sequence>
<dbReference type="EMBL" id="AAMD01000005">
    <property type="protein sequence ID" value="EAU69551.1"/>
    <property type="molecule type" value="Genomic_DNA"/>
</dbReference>
<name>Q09CL6_STIAD</name>
<feature type="compositionally biased region" description="Low complexity" evidence="1">
    <location>
        <begin position="196"/>
        <end position="210"/>
    </location>
</feature>
<feature type="region of interest" description="Disordered" evidence="1">
    <location>
        <begin position="1"/>
        <end position="40"/>
    </location>
</feature>
<gene>
    <name evidence="2" type="ORF">STIAU_2111</name>
</gene>
<protein>
    <submittedName>
        <fullName evidence="2">Uncharacterized protein</fullName>
    </submittedName>
</protein>
<proteinExistence type="predicted"/>
<dbReference type="AlphaFoldDB" id="Q09CL6"/>
<reference evidence="2 3" key="1">
    <citation type="submission" date="2006-04" db="EMBL/GenBank/DDBJ databases">
        <authorList>
            <person name="Nierman W.C."/>
        </authorList>
    </citation>
    <scope>NUCLEOTIDE SEQUENCE [LARGE SCALE GENOMIC DNA]</scope>
    <source>
        <strain evidence="2 3">DW4/3-1</strain>
    </source>
</reference>
<dbReference type="Proteomes" id="UP000032702">
    <property type="component" value="Unassembled WGS sequence"/>
</dbReference>
<comment type="caution">
    <text evidence="2">The sequence shown here is derived from an EMBL/GenBank/DDBJ whole genome shotgun (WGS) entry which is preliminary data.</text>
</comment>
<evidence type="ECO:0000313" key="2">
    <source>
        <dbReference type="EMBL" id="EAU69551.1"/>
    </source>
</evidence>
<accession>Q09CL6</accession>